<dbReference type="SUPFAM" id="SSF52087">
    <property type="entry name" value="CRAL/TRIO domain"/>
    <property type="match status" value="1"/>
</dbReference>
<evidence type="ECO:0000256" key="4">
    <source>
        <dbReference type="ARBA" id="ARBA00038020"/>
    </source>
</evidence>
<name>A0A834YHL4_TETSI</name>
<feature type="domain" description="CRAL-TRIO" evidence="5">
    <location>
        <begin position="1"/>
        <end position="78"/>
    </location>
</feature>
<dbReference type="GO" id="GO:0000139">
    <property type="term" value="C:Golgi membrane"/>
    <property type="evidence" value="ECO:0007669"/>
    <property type="project" value="UniProtKB-SubCell"/>
</dbReference>
<dbReference type="OrthoDB" id="1434354at2759"/>
<dbReference type="Gene3D" id="3.40.525.10">
    <property type="entry name" value="CRAL-TRIO lipid binding domain"/>
    <property type="match status" value="1"/>
</dbReference>
<comment type="subcellular location">
    <subcellularLocation>
        <location evidence="1">Cell membrane</location>
        <topology evidence="1">Peripheral membrane protein</topology>
    </subcellularLocation>
    <subcellularLocation>
        <location evidence="2">Golgi apparatus membrane</location>
        <topology evidence="2">Peripheral membrane protein</topology>
    </subcellularLocation>
</comment>
<reference evidence="6 7" key="1">
    <citation type="submission" date="2020-04" db="EMBL/GenBank/DDBJ databases">
        <title>Plant Genome Project.</title>
        <authorList>
            <person name="Zhang R.-G."/>
        </authorList>
    </citation>
    <scope>NUCLEOTIDE SEQUENCE [LARGE SCALE GENOMIC DNA]</scope>
    <source>
        <strain evidence="6">YNK0</strain>
        <tissue evidence="6">Leaf</tissue>
    </source>
</reference>
<dbReference type="GO" id="GO:0005886">
    <property type="term" value="C:plasma membrane"/>
    <property type="evidence" value="ECO:0007669"/>
    <property type="project" value="UniProtKB-SubCell"/>
</dbReference>
<comment type="caution">
    <text evidence="6">The sequence shown here is derived from an EMBL/GenBank/DDBJ whole genome shotgun (WGS) entry which is preliminary data.</text>
</comment>
<evidence type="ECO:0000256" key="1">
    <source>
        <dbReference type="ARBA" id="ARBA00004202"/>
    </source>
</evidence>
<dbReference type="Pfam" id="PF00650">
    <property type="entry name" value="CRAL_TRIO"/>
    <property type="match status" value="1"/>
</dbReference>
<evidence type="ECO:0000313" key="6">
    <source>
        <dbReference type="EMBL" id="KAF8380495.1"/>
    </source>
</evidence>
<proteinExistence type="inferred from homology"/>
<dbReference type="OMA" id="AIWAMIK"/>
<protein>
    <recommendedName>
        <fullName evidence="5">CRAL-TRIO domain-containing protein</fullName>
    </recommendedName>
</protein>
<sequence>MEIQKIDSNYYPETLHRLFIVNAGSGFRVLWNSLKVFLDAHTVAKIQVLGSNYQSNLVEIIDPSNLPTFLGGTCACSGYGGCLLSDKGPWNNPEITELLQVNISVLQENLIFHSATSDHTK</sequence>
<dbReference type="Proteomes" id="UP000655225">
    <property type="component" value="Unassembled WGS sequence"/>
</dbReference>
<comment type="similarity">
    <text evidence="4">Belongs to the SFH family.</text>
</comment>
<evidence type="ECO:0000313" key="7">
    <source>
        <dbReference type="Proteomes" id="UP000655225"/>
    </source>
</evidence>
<evidence type="ECO:0000256" key="3">
    <source>
        <dbReference type="ARBA" id="ARBA00023034"/>
    </source>
</evidence>
<dbReference type="InterPro" id="IPR051026">
    <property type="entry name" value="PI/PC_transfer"/>
</dbReference>
<accession>A0A834YHL4</accession>
<dbReference type="PANTHER" id="PTHR45657">
    <property type="entry name" value="CRAL-TRIO DOMAIN-CONTAINING PROTEIN YKL091C-RELATED"/>
    <property type="match status" value="1"/>
</dbReference>
<dbReference type="AlphaFoldDB" id="A0A834YHL4"/>
<dbReference type="PROSITE" id="PS50191">
    <property type="entry name" value="CRAL_TRIO"/>
    <property type="match status" value="1"/>
</dbReference>
<dbReference type="PANTHER" id="PTHR45657:SF50">
    <property type="entry name" value="PHOSPHATIDYLINOSITOL_PHOSPHATIDYLCHOLINE TRANSFER PROTEIN SFH11"/>
    <property type="match status" value="1"/>
</dbReference>
<dbReference type="InterPro" id="IPR036865">
    <property type="entry name" value="CRAL-TRIO_dom_sf"/>
</dbReference>
<dbReference type="CDD" id="cd00170">
    <property type="entry name" value="SEC14"/>
    <property type="match status" value="1"/>
</dbReference>
<gene>
    <name evidence="6" type="ORF">HHK36_027982</name>
</gene>
<evidence type="ECO:0000259" key="5">
    <source>
        <dbReference type="PROSITE" id="PS50191"/>
    </source>
</evidence>
<dbReference type="EMBL" id="JABCRI010000021">
    <property type="protein sequence ID" value="KAF8380495.1"/>
    <property type="molecule type" value="Genomic_DNA"/>
</dbReference>
<keyword evidence="3" id="KW-0333">Golgi apparatus</keyword>
<evidence type="ECO:0000256" key="2">
    <source>
        <dbReference type="ARBA" id="ARBA00004395"/>
    </source>
</evidence>
<dbReference type="InterPro" id="IPR001251">
    <property type="entry name" value="CRAL-TRIO_dom"/>
</dbReference>
<organism evidence="6 7">
    <name type="scientific">Tetracentron sinense</name>
    <name type="common">Spur-leaf</name>
    <dbReference type="NCBI Taxonomy" id="13715"/>
    <lineage>
        <taxon>Eukaryota</taxon>
        <taxon>Viridiplantae</taxon>
        <taxon>Streptophyta</taxon>
        <taxon>Embryophyta</taxon>
        <taxon>Tracheophyta</taxon>
        <taxon>Spermatophyta</taxon>
        <taxon>Magnoliopsida</taxon>
        <taxon>Trochodendrales</taxon>
        <taxon>Trochodendraceae</taxon>
        <taxon>Tetracentron</taxon>
    </lineage>
</organism>
<keyword evidence="7" id="KW-1185">Reference proteome</keyword>